<name>A0AAV8X6C2_9CUCU</name>
<dbReference type="EMBL" id="JANEYF010003762">
    <property type="protein sequence ID" value="KAJ8934159.1"/>
    <property type="molecule type" value="Genomic_DNA"/>
</dbReference>
<sequence length="123" mass="13976">MKLRMNVFDQPNLSNYLREVEQCVENNHSPSHKYNDHWNNNLPPLSPTTNWSTNTTSVGNSLLESPHKQGFSPVLNSTSFISSSIVHTEKKWSAIVRQKIFELEGPNFCYKALFSDPPAPEVS</sequence>
<evidence type="ECO:0000313" key="2">
    <source>
        <dbReference type="Proteomes" id="UP001162156"/>
    </source>
</evidence>
<comment type="caution">
    <text evidence="1">The sequence shown here is derived from an EMBL/GenBank/DDBJ whole genome shotgun (WGS) entry which is preliminary data.</text>
</comment>
<dbReference type="Proteomes" id="UP001162156">
    <property type="component" value="Unassembled WGS sequence"/>
</dbReference>
<proteinExistence type="predicted"/>
<organism evidence="1 2">
    <name type="scientific">Rhamnusium bicolor</name>
    <dbReference type="NCBI Taxonomy" id="1586634"/>
    <lineage>
        <taxon>Eukaryota</taxon>
        <taxon>Metazoa</taxon>
        <taxon>Ecdysozoa</taxon>
        <taxon>Arthropoda</taxon>
        <taxon>Hexapoda</taxon>
        <taxon>Insecta</taxon>
        <taxon>Pterygota</taxon>
        <taxon>Neoptera</taxon>
        <taxon>Endopterygota</taxon>
        <taxon>Coleoptera</taxon>
        <taxon>Polyphaga</taxon>
        <taxon>Cucujiformia</taxon>
        <taxon>Chrysomeloidea</taxon>
        <taxon>Cerambycidae</taxon>
        <taxon>Lepturinae</taxon>
        <taxon>Rhagiini</taxon>
        <taxon>Rhamnusium</taxon>
    </lineage>
</organism>
<gene>
    <name evidence="1" type="ORF">NQ314_013541</name>
</gene>
<reference evidence="1" key="1">
    <citation type="journal article" date="2023" name="Insect Mol. Biol.">
        <title>Genome sequencing provides insights into the evolution of gene families encoding plant cell wall-degrading enzymes in longhorned beetles.</title>
        <authorList>
            <person name="Shin N.R."/>
            <person name="Okamura Y."/>
            <person name="Kirsch R."/>
            <person name="Pauchet Y."/>
        </authorList>
    </citation>
    <scope>NUCLEOTIDE SEQUENCE</scope>
    <source>
        <strain evidence="1">RBIC_L_NR</strain>
    </source>
</reference>
<dbReference type="AlphaFoldDB" id="A0AAV8X6C2"/>
<keyword evidence="2" id="KW-1185">Reference proteome</keyword>
<protein>
    <submittedName>
        <fullName evidence="1">Uncharacterized protein</fullName>
    </submittedName>
</protein>
<evidence type="ECO:0000313" key="1">
    <source>
        <dbReference type="EMBL" id="KAJ8934159.1"/>
    </source>
</evidence>
<accession>A0AAV8X6C2</accession>